<reference evidence="4" key="2">
    <citation type="journal article" date="2014" name="ISME J.">
        <title>Microbial stratification in low pH oxic and suboxic macroscopic growths along an acid mine drainage.</title>
        <authorList>
            <person name="Mendez-Garcia C."/>
            <person name="Mesa V."/>
            <person name="Sprenger R.R."/>
            <person name="Richter M."/>
            <person name="Diez M.S."/>
            <person name="Solano J."/>
            <person name="Bargiela R."/>
            <person name="Golyshina O.V."/>
            <person name="Manteca A."/>
            <person name="Ramos J.L."/>
            <person name="Gallego J.R."/>
            <person name="Llorente I."/>
            <person name="Martins Dos Santos V.A."/>
            <person name="Jensen O.N."/>
            <person name="Pelaez A.I."/>
            <person name="Sanchez J."/>
            <person name="Ferrer M."/>
        </authorList>
    </citation>
    <scope>NUCLEOTIDE SEQUENCE</scope>
</reference>
<feature type="non-terminal residue" evidence="4">
    <location>
        <position position="157"/>
    </location>
</feature>
<keyword evidence="2" id="KW-0067">ATP-binding</keyword>
<evidence type="ECO:0000256" key="1">
    <source>
        <dbReference type="ARBA" id="ARBA00022741"/>
    </source>
</evidence>
<dbReference type="InterPro" id="IPR045455">
    <property type="entry name" value="NrS-1_pol-like_helicase"/>
</dbReference>
<dbReference type="SUPFAM" id="SSF52540">
    <property type="entry name" value="P-loop containing nucleoside triphosphate hydrolases"/>
    <property type="match status" value="1"/>
</dbReference>
<dbReference type="PROSITE" id="PS51206">
    <property type="entry name" value="SF3_HELICASE_1"/>
    <property type="match status" value="1"/>
</dbReference>
<dbReference type="GO" id="GO:0005524">
    <property type="term" value="F:ATP binding"/>
    <property type="evidence" value="ECO:0007669"/>
    <property type="project" value="UniProtKB-KW"/>
</dbReference>
<proteinExistence type="predicted"/>
<dbReference type="InterPro" id="IPR027417">
    <property type="entry name" value="P-loop_NTPase"/>
</dbReference>
<protein>
    <submittedName>
        <fullName evidence="4">Phage/plasmid primase, P4 family domain protein</fullName>
    </submittedName>
</protein>
<dbReference type="Pfam" id="PF19263">
    <property type="entry name" value="DUF5906"/>
    <property type="match status" value="1"/>
</dbReference>
<reference evidence="4" key="1">
    <citation type="submission" date="2013-08" db="EMBL/GenBank/DDBJ databases">
        <authorList>
            <person name="Mendez C."/>
            <person name="Richter M."/>
            <person name="Ferrer M."/>
            <person name="Sanchez J."/>
        </authorList>
    </citation>
    <scope>NUCLEOTIDE SEQUENCE</scope>
</reference>
<accession>T1BJE8</accession>
<organism evidence="4">
    <name type="scientific">mine drainage metagenome</name>
    <dbReference type="NCBI Taxonomy" id="410659"/>
    <lineage>
        <taxon>unclassified sequences</taxon>
        <taxon>metagenomes</taxon>
        <taxon>ecological metagenomes</taxon>
    </lineage>
</organism>
<sequence length="157" mass="17485">MLYGPGNNGKSTTLGVMEDLLGPECYSTETLQSLSDNRFAVASLWGRLANICADIPSRAVQYTGTFKMVTGGDPVRAERKFRDTFSFVNDSKLVFSANELPEVNDRTEAFWRRWIVIPFNVDLTGREDRGLPGKLHAELPGILCWALDGLRLVRETG</sequence>
<dbReference type="EMBL" id="AUZY01006746">
    <property type="protein sequence ID" value="EQD53384.1"/>
    <property type="molecule type" value="Genomic_DNA"/>
</dbReference>
<dbReference type="InterPro" id="IPR014015">
    <property type="entry name" value="Helicase_SF3_DNA-vir"/>
</dbReference>
<dbReference type="InterPro" id="IPR006500">
    <property type="entry name" value="Helicase_put_C_phage/plasmid"/>
</dbReference>
<comment type="caution">
    <text evidence="4">The sequence shown here is derived from an EMBL/GenBank/DDBJ whole genome shotgun (WGS) entry which is preliminary data.</text>
</comment>
<evidence type="ECO:0000256" key="2">
    <source>
        <dbReference type="ARBA" id="ARBA00022840"/>
    </source>
</evidence>
<dbReference type="Gene3D" id="3.40.50.300">
    <property type="entry name" value="P-loop containing nucleotide triphosphate hydrolases"/>
    <property type="match status" value="1"/>
</dbReference>
<dbReference type="NCBIfam" id="TIGR01613">
    <property type="entry name" value="primase_Cterm"/>
    <property type="match status" value="1"/>
</dbReference>
<gene>
    <name evidence="4" type="ORF">B1B_10290</name>
</gene>
<evidence type="ECO:0000259" key="3">
    <source>
        <dbReference type="PROSITE" id="PS51206"/>
    </source>
</evidence>
<keyword evidence="1" id="KW-0547">Nucleotide-binding</keyword>
<evidence type="ECO:0000313" key="4">
    <source>
        <dbReference type="EMBL" id="EQD53384.1"/>
    </source>
</evidence>
<feature type="domain" description="SF3 helicase" evidence="3">
    <location>
        <begin position="1"/>
        <end position="132"/>
    </location>
</feature>
<name>T1BJE8_9ZZZZ</name>
<dbReference type="AlphaFoldDB" id="T1BJE8"/>